<comment type="caution">
    <text evidence="1">The sequence shown here is derived from an EMBL/GenBank/DDBJ whole genome shotgun (WGS) entry which is preliminary data.</text>
</comment>
<dbReference type="EMBL" id="MTBC01000001">
    <property type="protein sequence ID" value="OQD44521.1"/>
    <property type="molecule type" value="Genomic_DNA"/>
</dbReference>
<keyword evidence="2" id="KW-1185">Reference proteome</keyword>
<reference evidence="1 2" key="1">
    <citation type="submission" date="2016-12" db="EMBL/GenBank/DDBJ databases">
        <authorList>
            <person name="Song W.-J."/>
            <person name="Kurnit D.M."/>
        </authorList>
    </citation>
    <scope>NUCLEOTIDE SEQUENCE [LARGE SCALE GENOMIC DNA]</scope>
    <source>
        <strain evidence="1 2">HSG9</strain>
    </source>
</reference>
<evidence type="ECO:0000313" key="1">
    <source>
        <dbReference type="EMBL" id="OQD44521.1"/>
    </source>
</evidence>
<dbReference type="AlphaFoldDB" id="A0A1V6LWG2"/>
<organism evidence="1 2">
    <name type="scientific">Croceivirga radicis</name>
    <dbReference type="NCBI Taxonomy" id="1929488"/>
    <lineage>
        <taxon>Bacteria</taxon>
        <taxon>Pseudomonadati</taxon>
        <taxon>Bacteroidota</taxon>
        <taxon>Flavobacteriia</taxon>
        <taxon>Flavobacteriales</taxon>
        <taxon>Flavobacteriaceae</taxon>
        <taxon>Croceivirga</taxon>
    </lineage>
</organism>
<dbReference type="Proteomes" id="UP000191680">
    <property type="component" value="Unassembled WGS sequence"/>
</dbReference>
<name>A0A1V6LWG2_9FLAO</name>
<protein>
    <submittedName>
        <fullName evidence="1">Uncharacterized protein</fullName>
    </submittedName>
</protein>
<proteinExistence type="predicted"/>
<sequence length="77" mass="7879">MVNLTAVSTQGGTALQFKKESGATITGLSLSGYTTNIDFRDGGAVSNVQIEGADADTTAAYDAAATVDVTIFDWATN</sequence>
<gene>
    <name evidence="1" type="ORF">BUL40_02935</name>
</gene>
<accession>A0A1V6LWG2</accession>
<evidence type="ECO:0000313" key="2">
    <source>
        <dbReference type="Proteomes" id="UP000191680"/>
    </source>
</evidence>